<comment type="similarity">
    <text evidence="3">Belongs to the cyclophilin-type PPIase family.</text>
</comment>
<dbReference type="PROSITE" id="PS50072">
    <property type="entry name" value="CSA_PPIASE_2"/>
    <property type="match status" value="1"/>
</dbReference>
<protein>
    <recommendedName>
        <fullName evidence="3">Peptidyl-prolyl cis-trans isomerase</fullName>
        <shortName evidence="3">PPIase</shortName>
        <ecNumber evidence="3">5.2.1.8</ecNumber>
    </recommendedName>
</protein>
<name>A0A9X0HP76_SOLP1</name>
<keyword evidence="1 3" id="KW-0697">Rotamase</keyword>
<evidence type="ECO:0000313" key="7">
    <source>
        <dbReference type="EMBL" id="KUG09648.1"/>
    </source>
</evidence>
<gene>
    <name evidence="7" type="ORF">ASU33_18320</name>
</gene>
<accession>A0A9X0HP76</accession>
<dbReference type="SUPFAM" id="SSF50891">
    <property type="entry name" value="Cyclophilin-like"/>
    <property type="match status" value="1"/>
</dbReference>
<evidence type="ECO:0000256" key="1">
    <source>
        <dbReference type="ARBA" id="ARBA00023110"/>
    </source>
</evidence>
<feature type="compositionally biased region" description="Polar residues" evidence="4">
    <location>
        <begin position="30"/>
        <end position="39"/>
    </location>
</feature>
<dbReference type="Proteomes" id="UP000054223">
    <property type="component" value="Unassembled WGS sequence"/>
</dbReference>
<evidence type="ECO:0000256" key="4">
    <source>
        <dbReference type="SAM" id="MobiDB-lite"/>
    </source>
</evidence>
<evidence type="ECO:0000256" key="2">
    <source>
        <dbReference type="ARBA" id="ARBA00023235"/>
    </source>
</evidence>
<reference evidence="7 8" key="1">
    <citation type="submission" date="2015-11" db="EMBL/GenBank/DDBJ databases">
        <title>Solirubrum puertoriconensis gen. nov. an environmental bacteria isolated in Puerto Rico.</title>
        <authorList>
            <person name="Cuebas-Irizarry M.F."/>
            <person name="Montalvo-Rodriguez R."/>
        </authorList>
    </citation>
    <scope>NUCLEOTIDE SEQUENCE [LARGE SCALE GENOMIC DNA]</scope>
    <source>
        <strain evidence="7 8">MC1A</strain>
    </source>
</reference>
<dbReference type="PANTHER" id="PTHR45625">
    <property type="entry name" value="PEPTIDYL-PROLYL CIS-TRANS ISOMERASE-RELATED"/>
    <property type="match status" value="1"/>
</dbReference>
<comment type="function">
    <text evidence="3">PPIases accelerate the folding of proteins. It catalyzes the cis-trans isomerization of proline imidic peptide bonds in oligopeptides.</text>
</comment>
<comment type="catalytic activity">
    <reaction evidence="3">
        <text>[protein]-peptidylproline (omega=180) = [protein]-peptidylproline (omega=0)</text>
        <dbReference type="Rhea" id="RHEA:16237"/>
        <dbReference type="Rhea" id="RHEA-COMP:10747"/>
        <dbReference type="Rhea" id="RHEA-COMP:10748"/>
        <dbReference type="ChEBI" id="CHEBI:83833"/>
        <dbReference type="ChEBI" id="CHEBI:83834"/>
        <dbReference type="EC" id="5.2.1.8"/>
    </reaction>
</comment>
<feature type="domain" description="PPIase cyclophilin-type" evidence="6">
    <location>
        <begin position="80"/>
        <end position="248"/>
    </location>
</feature>
<dbReference type="CDD" id="cd00317">
    <property type="entry name" value="cyclophilin"/>
    <property type="match status" value="1"/>
</dbReference>
<feature type="region of interest" description="Disordered" evidence="4">
    <location>
        <begin position="30"/>
        <end position="54"/>
    </location>
</feature>
<dbReference type="EC" id="5.2.1.8" evidence="3"/>
<keyword evidence="2 3" id="KW-0413">Isomerase</keyword>
<dbReference type="Gene3D" id="2.40.100.10">
    <property type="entry name" value="Cyclophilin-like"/>
    <property type="match status" value="1"/>
</dbReference>
<evidence type="ECO:0000259" key="6">
    <source>
        <dbReference type="PROSITE" id="PS50072"/>
    </source>
</evidence>
<dbReference type="AlphaFoldDB" id="A0A9X0HP76"/>
<evidence type="ECO:0000313" key="8">
    <source>
        <dbReference type="Proteomes" id="UP000054223"/>
    </source>
</evidence>
<proteinExistence type="inferred from homology"/>
<evidence type="ECO:0000256" key="5">
    <source>
        <dbReference type="SAM" id="SignalP"/>
    </source>
</evidence>
<dbReference type="OrthoDB" id="9807797at2"/>
<feature type="chain" id="PRO_5040815476" description="Peptidyl-prolyl cis-trans isomerase" evidence="5">
    <location>
        <begin position="16"/>
        <end position="256"/>
    </location>
</feature>
<dbReference type="InterPro" id="IPR044666">
    <property type="entry name" value="Cyclophilin_A-like"/>
</dbReference>
<dbReference type="GO" id="GO:0003755">
    <property type="term" value="F:peptidyl-prolyl cis-trans isomerase activity"/>
    <property type="evidence" value="ECO:0007669"/>
    <property type="project" value="UniProtKB-UniRule"/>
</dbReference>
<dbReference type="EMBL" id="LNAL01000003">
    <property type="protein sequence ID" value="KUG09648.1"/>
    <property type="molecule type" value="Genomic_DNA"/>
</dbReference>
<dbReference type="RefSeq" id="WP_059067827.1">
    <property type="nucleotide sequence ID" value="NZ_LNAL01000003.1"/>
</dbReference>
<dbReference type="Pfam" id="PF00160">
    <property type="entry name" value="Pro_isomerase"/>
    <property type="match status" value="1"/>
</dbReference>
<keyword evidence="5" id="KW-0732">Signal</keyword>
<dbReference type="InterPro" id="IPR029000">
    <property type="entry name" value="Cyclophilin-like_dom_sf"/>
</dbReference>
<dbReference type="PANTHER" id="PTHR45625:SF4">
    <property type="entry name" value="PEPTIDYLPROLYL ISOMERASE DOMAIN AND WD REPEAT-CONTAINING PROTEIN 1"/>
    <property type="match status" value="1"/>
</dbReference>
<keyword evidence="8" id="KW-1185">Reference proteome</keyword>
<dbReference type="PRINTS" id="PR00153">
    <property type="entry name" value="CSAPPISMRASE"/>
</dbReference>
<organism evidence="7 8">
    <name type="scientific">Solirubrum puertoriconensis</name>
    <dbReference type="NCBI Taxonomy" id="1751427"/>
    <lineage>
        <taxon>Bacteria</taxon>
        <taxon>Pseudomonadati</taxon>
        <taxon>Bacteroidota</taxon>
        <taxon>Cytophagia</taxon>
        <taxon>Cytophagales</taxon>
    </lineage>
</organism>
<dbReference type="InterPro" id="IPR002130">
    <property type="entry name" value="Cyclophilin-type_PPIase_dom"/>
</dbReference>
<sequence length="256" mass="28330">MTTALARLRPTLAQAALGAALLSVTACNQQQPTQEQATPLSADGSNRPGPDLTKINDQNVVEILTKYGQEHPQTQVLIKTDMGPVKVRLFKDTPLHRANFLLLANKGYLDQTVFYRIEKGFVVQGGNSDKRTISLGKYHLPPEIKPEYFHRRGAVGMARYDDEKNPGRLSSSHDFYFTVGKPMEAFQAQGVAGRKLTPEQLKVYTTEGGVPALDGQYTVFGEVVEGMDVVEKINQVPVDAYNWPLKDVGMKVEILK</sequence>
<dbReference type="PROSITE" id="PS51257">
    <property type="entry name" value="PROKAR_LIPOPROTEIN"/>
    <property type="match status" value="1"/>
</dbReference>
<comment type="caution">
    <text evidence="7">The sequence shown here is derived from an EMBL/GenBank/DDBJ whole genome shotgun (WGS) entry which is preliminary data.</text>
</comment>
<evidence type="ECO:0000256" key="3">
    <source>
        <dbReference type="RuleBase" id="RU363019"/>
    </source>
</evidence>
<feature type="signal peptide" evidence="5">
    <location>
        <begin position="1"/>
        <end position="15"/>
    </location>
</feature>